<keyword evidence="2" id="KW-1185">Reference proteome</keyword>
<name>A0ACA8SAE7_9CAUD</name>
<sequence>MAKKPAKEKFDKTAFVFDTPLDDIIRGMQALYRKSESEQLSESELYWLGWWELNLPKAESSNLKTVKTCAQENAALGIYHKRKRSTKSSPRKTKSLDK</sequence>
<dbReference type="Proteomes" id="UP001653162">
    <property type="component" value="Segment"/>
</dbReference>
<evidence type="ECO:0000313" key="1">
    <source>
        <dbReference type="EMBL" id="BDU14206.1"/>
    </source>
</evidence>
<protein>
    <submittedName>
        <fullName evidence="1">Uncharacterized protein</fullName>
    </submittedName>
</protein>
<evidence type="ECO:0000313" key="2">
    <source>
        <dbReference type="Proteomes" id="UP001653162"/>
    </source>
</evidence>
<accession>A0ACA8SAE7</accession>
<dbReference type="EMBL" id="LC739541">
    <property type="protein sequence ID" value="BDU14206.1"/>
    <property type="molecule type" value="Genomic_DNA"/>
</dbReference>
<proteinExistence type="predicted"/>
<organism evidence="1 2">
    <name type="scientific">Escherichia phage phiWec193</name>
    <dbReference type="NCBI Taxonomy" id="2992788"/>
    <lineage>
        <taxon>Viruses</taxon>
        <taxon>Duplodnaviria</taxon>
        <taxon>Heunggongvirae</taxon>
        <taxon>Uroviricota</taxon>
        <taxon>Caudoviricetes</taxon>
        <taxon>Vequintavirinae</taxon>
        <taxon>Vequintavirus</taxon>
        <taxon>Vequintavirus phiWec193</taxon>
    </lineage>
</organism>
<reference evidence="1 2" key="1">
    <citation type="journal article" date="2023" name="Phage (New Rochelle)">
        <title>Tailoring Effective Phage Cocktails for Long-Term Lysis of Escherichia coli Based on Physiological Properties of Constituent Phages.</title>
        <authorList>
            <person name="Kaneko T."/>
            <person name="Osaka T."/>
            <person name="Tsuneda S."/>
        </authorList>
    </citation>
    <scope>NUCLEOTIDE SEQUENCE [LARGE SCALE GENOMIC DNA]</scope>
    <source>
        <strain evidence="2">phiWec193</strain>
    </source>
</reference>